<dbReference type="OMA" id="WIRIMLL"/>
<dbReference type="Gene3D" id="2.30.29.30">
    <property type="entry name" value="Pleckstrin-homology domain (PH domain)/Phosphotyrosine-binding domain (PTB)"/>
    <property type="match status" value="1"/>
</dbReference>
<reference evidence="7" key="1">
    <citation type="submission" date="2025-08" db="UniProtKB">
        <authorList>
            <consortium name="RefSeq"/>
        </authorList>
    </citation>
    <scope>IDENTIFICATION</scope>
    <source>
        <tissue evidence="7">Whole organism</tissue>
    </source>
</reference>
<comment type="subcellular location">
    <subcellularLocation>
        <location evidence="1">Cell membrane</location>
        <topology evidence="1">Peripheral membrane protein</topology>
        <orientation evidence="1">Cytoplasmic side</orientation>
    </subcellularLocation>
</comment>
<dbReference type="KEGG" id="hazt:108679428"/>
<dbReference type="InterPro" id="IPR039888">
    <property type="entry name" value="Melted-like"/>
</dbReference>
<name>A0A8B7PE16_HYAAZ</name>
<dbReference type="RefSeq" id="XP_018023536.1">
    <property type="nucleotide sequence ID" value="XM_018168047.2"/>
</dbReference>
<proteinExistence type="inferred from homology"/>
<dbReference type="PANTHER" id="PTHR21630">
    <property type="entry name" value="VEPH-A/MELTED"/>
    <property type="match status" value="1"/>
</dbReference>
<dbReference type="CTD" id="38785"/>
<feature type="domain" description="PH" evidence="5">
    <location>
        <begin position="1147"/>
        <end position="1247"/>
    </location>
</feature>
<gene>
    <name evidence="7" type="primary">LOC108679428</name>
</gene>
<keyword evidence="6" id="KW-1185">Reference proteome</keyword>
<evidence type="ECO:0000313" key="6">
    <source>
        <dbReference type="Proteomes" id="UP000694843"/>
    </source>
</evidence>
<keyword evidence="4" id="KW-0472">Membrane</keyword>
<dbReference type="SUPFAM" id="SSF48371">
    <property type="entry name" value="ARM repeat"/>
    <property type="match status" value="1"/>
</dbReference>
<dbReference type="PANTHER" id="PTHR21630:SF10">
    <property type="entry name" value="VENTRICULAR ZONE-EXPRESSED PH DOMAIN-CONTAINING PROTEIN HOMOLOG 1"/>
    <property type="match status" value="1"/>
</dbReference>
<accession>A0A8B7PE16</accession>
<dbReference type="GO" id="GO:0005886">
    <property type="term" value="C:plasma membrane"/>
    <property type="evidence" value="ECO:0007669"/>
    <property type="project" value="UniProtKB-SubCell"/>
</dbReference>
<protein>
    <submittedName>
        <fullName evidence="7">Protein melted</fullName>
    </submittedName>
</protein>
<dbReference type="Proteomes" id="UP000694843">
    <property type="component" value="Unplaced"/>
</dbReference>
<dbReference type="InterPro" id="IPR016024">
    <property type="entry name" value="ARM-type_fold"/>
</dbReference>
<evidence type="ECO:0000259" key="5">
    <source>
        <dbReference type="PROSITE" id="PS50003"/>
    </source>
</evidence>
<dbReference type="GO" id="GO:0009966">
    <property type="term" value="P:regulation of signal transduction"/>
    <property type="evidence" value="ECO:0007669"/>
    <property type="project" value="TreeGrafter"/>
</dbReference>
<comment type="similarity">
    <text evidence="2">Belongs to the MELT/VEPH family.</text>
</comment>
<dbReference type="SUPFAM" id="SSF50729">
    <property type="entry name" value="PH domain-like"/>
    <property type="match status" value="1"/>
</dbReference>
<evidence type="ECO:0000256" key="2">
    <source>
        <dbReference type="ARBA" id="ARBA00010187"/>
    </source>
</evidence>
<dbReference type="PROSITE" id="PS50003">
    <property type="entry name" value="PH_DOMAIN"/>
    <property type="match status" value="1"/>
</dbReference>
<evidence type="ECO:0000313" key="7">
    <source>
        <dbReference type="RefSeq" id="XP_018023536.1"/>
    </source>
</evidence>
<dbReference type="InterPro" id="IPR011993">
    <property type="entry name" value="PH-like_dom_sf"/>
</dbReference>
<organism evidence="6 7">
    <name type="scientific">Hyalella azteca</name>
    <name type="common">Amphipod</name>
    <dbReference type="NCBI Taxonomy" id="294128"/>
    <lineage>
        <taxon>Eukaryota</taxon>
        <taxon>Metazoa</taxon>
        <taxon>Ecdysozoa</taxon>
        <taxon>Arthropoda</taxon>
        <taxon>Crustacea</taxon>
        <taxon>Multicrustacea</taxon>
        <taxon>Malacostraca</taxon>
        <taxon>Eumalacostraca</taxon>
        <taxon>Peracarida</taxon>
        <taxon>Amphipoda</taxon>
        <taxon>Senticaudata</taxon>
        <taxon>Talitrida</taxon>
        <taxon>Talitroidea</taxon>
        <taxon>Hyalellidae</taxon>
        <taxon>Hyalella</taxon>
    </lineage>
</organism>
<dbReference type="GeneID" id="108679428"/>
<sequence>MHEMFQYVLNKKDLSKAGDLFQVPDRIILNDLSAIINKVIEITSQPDYSHNLNDQSVVEICITRITSAIRENGSVELEGLALVSLLQTCLNHNLRPTTPDAAPPHAKIAADIVACIFLHYQQRSVMRLALPVAVKLLHKGNAELSRSISSYLSLAAIHSAGLLAQHTHTIVDSVIAGNYSLARILPGLYSEAQEPLQRHIMTLVSLLPRCHNPTDIQPLLQLFALVAGHKPALLENSLPQLLECLSSPSTALPTLQVVLILTKWRPTILTPYMHRIMDAVDAQPETLTIGLQVICVLGRVSPEVARTALDYTATHLPSVEKSGLAEVLREVGGVVSLYPDAVSDALLCAVRQLLREVGGVVSLYPDAVSDALLGAVRQCESATTHGSIAGSHASLQHQDDDEIARIKHSNSGGITIVTVNSSEMSSHANTSNNSNLCYTNTSNNALERLSNGKLDSQDLVDGGREVSNITLMTGSRDQISYSRFRDLVRSTSRELTNGSGYHSRDMLLGKDGRPVGDALYVQNPSAGSGARQHKYQKHGGANSSAISAGEAWKSSNKLVTASNRSMPRLGIGTSSGSSSRLGSSSILLNKSLTRLNSSHHALTTTTITRSTTALTTIPQTTRPLSTPYTISASPTTPPPVYNGFCATIDAMSPYASQPVTHFPSAIPSLGIPLPPLGMPPVNPLPITPVPGAHVPLQSVSSAHKRYSAQLPLSFSVNGHTSSAQQRVPPVISYATSGNQLALLTSTASSGLYTSTALSGLYTSTTMSGLYTSIAPSGLYTSTTQTGHYPANMAAASSRPQIGASYAATSNSHTEVAPLANTDHVSVPASLGSYKSRSSSVGTLRDYCVTAADSIANELNTPSCTTTRTTTTPAAPAPLTTCSSGGVTSASSGGSICDSAGSISPPIASNGVTTNNATDKNSSIYPIDKQQQKQQQDAAKSDNSLGGDIGIKAVMRSTPLSTCEPQRASVFEPFAMKDTVQHFCEKHREKIKAYMQKVFVKLPLPVKCLIEERKRRKYAKLFFSCQGKGEHCLYNNQLFCIKVRHPRVWIHLMFLALQARSPSALSSRETQVSSLRHCWDSINSDVNVSFLTLVTAAFPSAKDMDSLMQELRSNRFFDVFEYNGIEQQWGCFLCNHPDKAQGFVQDNTPVIEGQLKEKKSKWKLFRKWRTRYFTLSGAHLSYRGEHGDRLEEKGDIDVQRIRSVKVGKSGRHIPKAFEIFTDNKSFVLKAKDSSNAEEWVRCLSIVVAQQQVREKSSEVGALYSSNSVPLHHSAPLHHTTHSYRANRVSAASTGVCSSNSSIVWPGCSSSRISSNTSLPRSLFFNPHGGPSSSPPGTLPTLMANMHNSNAAAAAPLGAAILSQHAAAADVIAAANKHGSSTLPAGVTLVRSNV</sequence>
<dbReference type="GO" id="GO:0010314">
    <property type="term" value="F:phosphatidylinositol-5-phosphate binding"/>
    <property type="evidence" value="ECO:0007669"/>
    <property type="project" value="TreeGrafter"/>
</dbReference>
<dbReference type="InterPro" id="IPR001849">
    <property type="entry name" value="PH_domain"/>
</dbReference>
<dbReference type="OrthoDB" id="6373415at2759"/>
<dbReference type="SMART" id="SM00233">
    <property type="entry name" value="PH"/>
    <property type="match status" value="1"/>
</dbReference>
<evidence type="ECO:0000256" key="1">
    <source>
        <dbReference type="ARBA" id="ARBA00004413"/>
    </source>
</evidence>
<evidence type="ECO:0000256" key="3">
    <source>
        <dbReference type="ARBA" id="ARBA00022475"/>
    </source>
</evidence>
<dbReference type="CDD" id="cd01264">
    <property type="entry name" value="PH_MELT_VEPH1"/>
    <property type="match status" value="1"/>
</dbReference>
<dbReference type="Pfam" id="PF00169">
    <property type="entry name" value="PH"/>
    <property type="match status" value="1"/>
</dbReference>
<keyword evidence="3" id="KW-1003">Cell membrane</keyword>
<evidence type="ECO:0000256" key="4">
    <source>
        <dbReference type="ARBA" id="ARBA00023136"/>
    </source>
</evidence>